<dbReference type="STRING" id="418459.E3KNL0"/>
<name>E3KNL0_PUCGT</name>
<proteinExistence type="predicted"/>
<keyword evidence="2" id="KW-1185">Reference proteome</keyword>
<dbReference type="VEuPathDB" id="FungiDB:PGTG_11641"/>
<dbReference type="GeneID" id="10544467"/>
<dbReference type="OrthoDB" id="2142040at2759"/>
<protein>
    <recommendedName>
        <fullName evidence="3">VWFA domain-containing protein</fullName>
    </recommendedName>
</protein>
<dbReference type="RefSeq" id="XP_003330304.1">
    <property type="nucleotide sequence ID" value="XM_003330256.1"/>
</dbReference>
<reference evidence="2" key="2">
    <citation type="journal article" date="2011" name="Proc. Natl. Acad. Sci. U.S.A.">
        <title>Obligate biotrophy features unraveled by the genomic analysis of rust fungi.</title>
        <authorList>
            <person name="Duplessis S."/>
            <person name="Cuomo C.A."/>
            <person name="Lin Y.-C."/>
            <person name="Aerts A."/>
            <person name="Tisserant E."/>
            <person name="Veneault-Fourrey C."/>
            <person name="Joly D.L."/>
            <person name="Hacquard S."/>
            <person name="Amselem J."/>
            <person name="Cantarel B.L."/>
            <person name="Chiu R."/>
            <person name="Coutinho P.M."/>
            <person name="Feau N."/>
            <person name="Field M."/>
            <person name="Frey P."/>
            <person name="Gelhaye E."/>
            <person name="Goldberg J."/>
            <person name="Grabherr M.G."/>
            <person name="Kodira C.D."/>
            <person name="Kohler A."/>
            <person name="Kuees U."/>
            <person name="Lindquist E.A."/>
            <person name="Lucas S.M."/>
            <person name="Mago R."/>
            <person name="Mauceli E."/>
            <person name="Morin E."/>
            <person name="Murat C."/>
            <person name="Pangilinan J.L."/>
            <person name="Park R."/>
            <person name="Pearson M."/>
            <person name="Quesneville H."/>
            <person name="Rouhier N."/>
            <person name="Sakthikumar S."/>
            <person name="Salamov A.A."/>
            <person name="Schmutz J."/>
            <person name="Selles B."/>
            <person name="Shapiro H."/>
            <person name="Tanguay P."/>
            <person name="Tuskan G.A."/>
            <person name="Henrissat B."/>
            <person name="Van de Peer Y."/>
            <person name="Rouze P."/>
            <person name="Ellis J.G."/>
            <person name="Dodds P.N."/>
            <person name="Schein J.E."/>
            <person name="Zhong S."/>
            <person name="Hamelin R.C."/>
            <person name="Grigoriev I.V."/>
            <person name="Szabo L.J."/>
            <person name="Martin F."/>
        </authorList>
    </citation>
    <scope>NUCLEOTIDE SEQUENCE [LARGE SCALE GENOMIC DNA]</scope>
    <source>
        <strain evidence="2">CRL 75-36-700-3 / race SCCL</strain>
    </source>
</reference>
<dbReference type="KEGG" id="pgr:PGTG_11641"/>
<dbReference type="InParanoid" id="E3KNL0"/>
<organism evidence="1 2">
    <name type="scientific">Puccinia graminis f. sp. tritici (strain CRL 75-36-700-3 / race SCCL)</name>
    <name type="common">Black stem rust fungus</name>
    <dbReference type="NCBI Taxonomy" id="418459"/>
    <lineage>
        <taxon>Eukaryota</taxon>
        <taxon>Fungi</taxon>
        <taxon>Dikarya</taxon>
        <taxon>Basidiomycota</taxon>
        <taxon>Pucciniomycotina</taxon>
        <taxon>Pucciniomycetes</taxon>
        <taxon>Pucciniales</taxon>
        <taxon>Pucciniaceae</taxon>
        <taxon>Puccinia</taxon>
    </lineage>
</organism>
<dbReference type="HOGENOM" id="CLU_040578_2_1_1"/>
<accession>E3KNL0</accession>
<sequence>MSQQNRWNEAAVAVAGLADTLVKYDSDGIDVYFMNSDEHLCNATSAAEVTQLFRTVQPVGQKEARATNRAPIKPLNLIVITNGEGDDPDTLAHALAGFSDRLDLGRFPLTQLGVQFVQIGDERDATRFLQALDNELKSELGGRRDIITGPVFGT</sequence>
<dbReference type="Proteomes" id="UP000008783">
    <property type="component" value="Unassembled WGS sequence"/>
</dbReference>
<evidence type="ECO:0000313" key="2">
    <source>
        <dbReference type="Proteomes" id="UP000008783"/>
    </source>
</evidence>
<dbReference type="AlphaFoldDB" id="E3KNL0"/>
<reference key="1">
    <citation type="submission" date="2007-01" db="EMBL/GenBank/DDBJ databases">
        <title>The Genome Sequence of Puccinia graminis f. sp. tritici Strain CRL 75-36-700-3.</title>
        <authorList>
            <consortium name="The Broad Institute Genome Sequencing Platform"/>
            <person name="Birren B."/>
            <person name="Lander E."/>
            <person name="Galagan J."/>
            <person name="Nusbaum C."/>
            <person name="Devon K."/>
            <person name="Cuomo C."/>
            <person name="Jaffe D."/>
            <person name="Butler J."/>
            <person name="Alvarez P."/>
            <person name="Gnerre S."/>
            <person name="Grabherr M."/>
            <person name="Mauceli E."/>
            <person name="Brockman W."/>
            <person name="Young S."/>
            <person name="LaButti K."/>
            <person name="Sykes S."/>
            <person name="DeCaprio D."/>
            <person name="Crawford M."/>
            <person name="Koehrsen M."/>
            <person name="Engels R."/>
            <person name="Montgomery P."/>
            <person name="Pearson M."/>
            <person name="Howarth C."/>
            <person name="Larson L."/>
            <person name="White J."/>
            <person name="Zeng Q."/>
            <person name="Kodira C."/>
            <person name="Yandava C."/>
            <person name="Alvarado L."/>
            <person name="O'Leary S."/>
            <person name="Szabo L."/>
            <person name="Dean R."/>
            <person name="Schein J."/>
        </authorList>
    </citation>
    <scope>NUCLEOTIDE SEQUENCE</scope>
    <source>
        <strain>CRL 75-36-700-3</strain>
    </source>
</reference>
<dbReference type="OMA" id="ASKCEQF"/>
<dbReference type="EMBL" id="DS178297">
    <property type="protein sequence ID" value="EFP85885.1"/>
    <property type="molecule type" value="Genomic_DNA"/>
</dbReference>
<gene>
    <name evidence="1" type="ORF">PGTG_11641</name>
</gene>
<dbReference type="PANTHER" id="PTHR34706">
    <property type="entry name" value="SLR1338 PROTEIN"/>
    <property type="match status" value="1"/>
</dbReference>
<dbReference type="PANTHER" id="PTHR34706:SF1">
    <property type="entry name" value="VWFA DOMAIN-CONTAINING PROTEIN"/>
    <property type="match status" value="1"/>
</dbReference>
<evidence type="ECO:0008006" key="3">
    <source>
        <dbReference type="Google" id="ProtNLM"/>
    </source>
</evidence>
<evidence type="ECO:0000313" key="1">
    <source>
        <dbReference type="EMBL" id="EFP85885.1"/>
    </source>
</evidence>